<dbReference type="SUPFAM" id="SSF47769">
    <property type="entry name" value="SAM/Pointed domain"/>
    <property type="match status" value="1"/>
</dbReference>
<dbReference type="SUPFAM" id="SSF54236">
    <property type="entry name" value="Ubiquitin-like"/>
    <property type="match status" value="1"/>
</dbReference>
<name>U1G3R5_ENDPU</name>
<protein>
    <recommendedName>
        <fullName evidence="7">Protein kinase regulator Ste50</fullName>
    </recommendedName>
</protein>
<dbReference type="AlphaFoldDB" id="U1G3R5"/>
<dbReference type="Pfam" id="PF07647">
    <property type="entry name" value="SAM_2"/>
    <property type="match status" value="1"/>
</dbReference>
<evidence type="ECO:0000313" key="6">
    <source>
        <dbReference type="Proteomes" id="UP000019373"/>
    </source>
</evidence>
<dbReference type="Pfam" id="PF00788">
    <property type="entry name" value="RA"/>
    <property type="match status" value="1"/>
</dbReference>
<feature type="compositionally biased region" description="Pro residues" evidence="2">
    <location>
        <begin position="319"/>
        <end position="332"/>
    </location>
</feature>
<sequence length="551" mass="59063">MAFPSGTAYHADSDADDEYERSVMTSPTQLHTDSEASPTDSEPPSTENTPTTYGNGGDDHNLPRTIITEWTAEECAQFISSLGLRQYCDAIIDNEIVGEALVALRHEELKEMGIASVGHRLTILKSVYDVKVNQDIPIEPDHYIPLSAEQSVQNETATKEDIQRWARSIIKLRDERMEQAEEQLRHLAQAYSKLRQELIPVFKMSKERLEPLPNVPGYHVSANSPELYSLEATSPSTVQAPPEKTGLSRTLSLNKKKLFLGSGPKNHSPTHIPSTIHEGKALSDASPLDPSAASIAASNNLTAAMSHSALPPANSPSAIPQPSPTSPLPYPPAMLANRSYADGTTPSGGRNIQDYPDVGRSSRPVPTNTPPNARDPPSSATSMNSNVSSRNPNVNTFSTASTAAPSTYSSVNGASSATPVPTSASGSGPSADTPSVEIFKSFRVGLEDPCHKVLPAALRRYNIQADWRQYALYIVYGDQERCVELEEKPLALFKALDSEGKKPMFMLRKLAPSVETPSSAGIRAPGLGVGGATMSSGASVRTLGNLPGGQL</sequence>
<dbReference type="RefSeq" id="XP_007802401.1">
    <property type="nucleotide sequence ID" value="XM_007804210.1"/>
</dbReference>
<dbReference type="Proteomes" id="UP000019373">
    <property type="component" value="Unassembled WGS sequence"/>
</dbReference>
<proteinExistence type="predicted"/>
<feature type="coiled-coil region" evidence="1">
    <location>
        <begin position="170"/>
        <end position="197"/>
    </location>
</feature>
<reference evidence="6" key="1">
    <citation type="journal article" date="2014" name="BMC Genomics">
        <title>Genome characteristics reveal the impact of lichenization on lichen-forming fungus Endocarpon pusillum Hedwig (Verrucariales, Ascomycota).</title>
        <authorList>
            <person name="Wang Y.-Y."/>
            <person name="Liu B."/>
            <person name="Zhang X.-Y."/>
            <person name="Zhou Q.-M."/>
            <person name="Zhang T."/>
            <person name="Li H."/>
            <person name="Yu Y.-F."/>
            <person name="Zhang X.-L."/>
            <person name="Hao X.-Y."/>
            <person name="Wang M."/>
            <person name="Wang L."/>
            <person name="Wei J.-C."/>
        </authorList>
    </citation>
    <scope>NUCLEOTIDE SEQUENCE [LARGE SCALE GENOMIC DNA]</scope>
    <source>
        <strain evidence="6">Z07020 / HMAS-L-300199</strain>
    </source>
</reference>
<dbReference type="SMART" id="SM00454">
    <property type="entry name" value="SAM"/>
    <property type="match status" value="1"/>
</dbReference>
<feature type="domain" description="Ras-associating" evidence="4">
    <location>
        <begin position="439"/>
        <end position="512"/>
    </location>
</feature>
<evidence type="ECO:0000259" key="4">
    <source>
        <dbReference type="PROSITE" id="PS50200"/>
    </source>
</evidence>
<evidence type="ECO:0000256" key="1">
    <source>
        <dbReference type="SAM" id="Coils"/>
    </source>
</evidence>
<dbReference type="Gene3D" id="3.10.20.90">
    <property type="entry name" value="Phosphatidylinositol 3-kinase Catalytic Subunit, Chain A, domain 1"/>
    <property type="match status" value="1"/>
</dbReference>
<feature type="region of interest" description="Disordered" evidence="2">
    <location>
        <begin position="1"/>
        <end position="62"/>
    </location>
</feature>
<dbReference type="InterPro" id="IPR013761">
    <property type="entry name" value="SAM/pointed_sf"/>
</dbReference>
<dbReference type="HOGENOM" id="CLU_021546_0_0_1"/>
<feature type="compositionally biased region" description="Low complexity" evidence="2">
    <location>
        <begin position="378"/>
        <end position="427"/>
    </location>
</feature>
<dbReference type="Gene3D" id="1.10.150.50">
    <property type="entry name" value="Transcription Factor, Ets-1"/>
    <property type="match status" value="1"/>
</dbReference>
<evidence type="ECO:0000259" key="3">
    <source>
        <dbReference type="PROSITE" id="PS50105"/>
    </source>
</evidence>
<keyword evidence="6" id="KW-1185">Reference proteome</keyword>
<dbReference type="InterPro" id="IPR029071">
    <property type="entry name" value="Ubiquitin-like_domsf"/>
</dbReference>
<dbReference type="OMA" id="DWTAEEC"/>
<dbReference type="SMART" id="SM00314">
    <property type="entry name" value="RA"/>
    <property type="match status" value="1"/>
</dbReference>
<dbReference type="InterPro" id="IPR001660">
    <property type="entry name" value="SAM"/>
</dbReference>
<feature type="compositionally biased region" description="Low complexity" evidence="2">
    <location>
        <begin position="35"/>
        <end position="52"/>
    </location>
</feature>
<organism evidence="5 6">
    <name type="scientific">Endocarpon pusillum (strain Z07020 / HMAS-L-300199)</name>
    <name type="common">Lichen-forming fungus</name>
    <dbReference type="NCBI Taxonomy" id="1263415"/>
    <lineage>
        <taxon>Eukaryota</taxon>
        <taxon>Fungi</taxon>
        <taxon>Dikarya</taxon>
        <taxon>Ascomycota</taxon>
        <taxon>Pezizomycotina</taxon>
        <taxon>Eurotiomycetes</taxon>
        <taxon>Chaetothyriomycetidae</taxon>
        <taxon>Verrucariales</taxon>
        <taxon>Verrucariaceae</taxon>
        <taxon>Endocarpon</taxon>
    </lineage>
</organism>
<dbReference type="EMBL" id="KE721157">
    <property type="protein sequence ID" value="ERF71947.1"/>
    <property type="molecule type" value="Genomic_DNA"/>
</dbReference>
<dbReference type="GO" id="GO:0007165">
    <property type="term" value="P:signal transduction"/>
    <property type="evidence" value="ECO:0007669"/>
    <property type="project" value="InterPro"/>
</dbReference>
<keyword evidence="1" id="KW-0175">Coiled coil</keyword>
<dbReference type="PROSITE" id="PS50105">
    <property type="entry name" value="SAM_DOMAIN"/>
    <property type="match status" value="1"/>
</dbReference>
<dbReference type="InterPro" id="IPR000159">
    <property type="entry name" value="RA_dom"/>
</dbReference>
<feature type="domain" description="SAM" evidence="3">
    <location>
        <begin position="70"/>
        <end position="133"/>
    </location>
</feature>
<dbReference type="PANTHER" id="PTHR46829:SF1">
    <property type="entry name" value="STERILE ALPHA MOTIF DOMAIN-CONTAINING PROTEIN 15"/>
    <property type="match status" value="1"/>
</dbReference>
<feature type="region of interest" description="Disordered" evidence="2">
    <location>
        <begin position="307"/>
        <end position="433"/>
    </location>
</feature>
<dbReference type="CDD" id="cd01786">
    <property type="entry name" value="RA_STE50"/>
    <property type="match status" value="1"/>
</dbReference>
<dbReference type="eggNOG" id="ENOG502QQYX">
    <property type="taxonomic scope" value="Eukaryota"/>
</dbReference>
<dbReference type="GeneID" id="19241446"/>
<evidence type="ECO:0008006" key="7">
    <source>
        <dbReference type="Google" id="ProtNLM"/>
    </source>
</evidence>
<evidence type="ECO:0000313" key="5">
    <source>
        <dbReference type="EMBL" id="ERF71947.1"/>
    </source>
</evidence>
<dbReference type="OrthoDB" id="445896at2759"/>
<gene>
    <name evidence="5" type="ORF">EPUS_06506</name>
</gene>
<dbReference type="PANTHER" id="PTHR46829">
    <property type="entry name" value="STERILE ALPHA MOTIF DOMAIN-CONTAINING PROTEIN 15"/>
    <property type="match status" value="1"/>
</dbReference>
<dbReference type="CDD" id="cd09533">
    <property type="entry name" value="SAM_Ste50-like_fungal"/>
    <property type="match status" value="1"/>
</dbReference>
<accession>U1G3R5</accession>
<dbReference type="PROSITE" id="PS50200">
    <property type="entry name" value="RA"/>
    <property type="match status" value="1"/>
</dbReference>
<evidence type="ECO:0000256" key="2">
    <source>
        <dbReference type="SAM" id="MobiDB-lite"/>
    </source>
</evidence>